<protein>
    <submittedName>
        <fullName evidence="1">Uncharacterized protein</fullName>
    </submittedName>
</protein>
<dbReference type="EMBL" id="CAJNOR010001744">
    <property type="protein sequence ID" value="CAF1192597.1"/>
    <property type="molecule type" value="Genomic_DNA"/>
</dbReference>
<keyword evidence="2" id="KW-1185">Reference proteome</keyword>
<reference evidence="1" key="1">
    <citation type="submission" date="2021-02" db="EMBL/GenBank/DDBJ databases">
        <authorList>
            <person name="Nowell W R."/>
        </authorList>
    </citation>
    <scope>NUCLEOTIDE SEQUENCE</scope>
</reference>
<organism evidence="1 2">
    <name type="scientific">Adineta ricciae</name>
    <name type="common">Rotifer</name>
    <dbReference type="NCBI Taxonomy" id="249248"/>
    <lineage>
        <taxon>Eukaryota</taxon>
        <taxon>Metazoa</taxon>
        <taxon>Spiralia</taxon>
        <taxon>Gnathifera</taxon>
        <taxon>Rotifera</taxon>
        <taxon>Eurotatoria</taxon>
        <taxon>Bdelloidea</taxon>
        <taxon>Adinetida</taxon>
        <taxon>Adinetidae</taxon>
        <taxon>Adineta</taxon>
    </lineage>
</organism>
<dbReference type="Proteomes" id="UP000663828">
    <property type="component" value="Unassembled WGS sequence"/>
</dbReference>
<gene>
    <name evidence="1" type="ORF">XAT740_LOCUS23206</name>
</gene>
<dbReference type="SUPFAM" id="SSF52047">
    <property type="entry name" value="RNI-like"/>
    <property type="match status" value="1"/>
</dbReference>
<name>A0A814VTG6_ADIRI</name>
<sequence>MINDKPTGLLSLPNELLLYHIFIYLHSTDLLHAFGQLYNRRLNALLCAYIRHVDFSTIDTSVVSIDRWLPYLTISSFRINADHLNDQHFAIFSSLNRLDLQLTTASQKVSQMVAFTRLKVLSITLTSEQPQRLEGLASFLWHPDNYLESLSSSNCFILDKDDLFPTSSSHLFRHCFDAVCTYALEHFELRLHNVYNRSSTFSPQFLQRRAWPAKVRSLRFVTHDQLMDTTSFCAFVKRFSLSLEHLSFYISTRQRFLMSTPHSLEQDLLTHLTHLKRIDFCVHSGFMNVEIDRRQTFDNWTKKQVISILHRRQFHTRFTLPFAFDRLEHVRNGFVDFHCNYRKSNAILSLPSVVMISLDSRAKFSLVLFTFIQQICPCLRHLQFKNYCHFSDDLIQNTTLTLPTVIELCLGNVICSIDFPTLHRVLCLIPNLKHLTAKRCHINVIDTMNNDTNAACSMIDALCQMDPQAIPKRIYLLGSYYNINYMQLRNQNRLIKLNLIGFNTQRKTFEGGNKEEQDDDNPNDFVFDCTVVYDRSSILQHLLCGIVIMARSVPAISLPPDSCRKFKRRFQSFSDRFLQTLSWKRPGTCRNLLESAKTVPES</sequence>
<accession>A0A814VTG6</accession>
<comment type="caution">
    <text evidence="1">The sequence shown here is derived from an EMBL/GenBank/DDBJ whole genome shotgun (WGS) entry which is preliminary data.</text>
</comment>
<dbReference type="AlphaFoldDB" id="A0A814VTG6"/>
<evidence type="ECO:0000313" key="2">
    <source>
        <dbReference type="Proteomes" id="UP000663828"/>
    </source>
</evidence>
<proteinExistence type="predicted"/>
<evidence type="ECO:0000313" key="1">
    <source>
        <dbReference type="EMBL" id="CAF1192597.1"/>
    </source>
</evidence>